<dbReference type="RefSeq" id="WP_377742441.1">
    <property type="nucleotide sequence ID" value="NZ_JBHRXJ010000002.1"/>
</dbReference>
<keyword evidence="3" id="KW-1185">Reference proteome</keyword>
<keyword evidence="1" id="KW-1133">Transmembrane helix</keyword>
<dbReference type="Proteomes" id="UP001595721">
    <property type="component" value="Unassembled WGS sequence"/>
</dbReference>
<sequence>MSTDTTVTVPNRRLILQYALFLVGAMVLVFAMVWALEAYAGVTVDGGSSGLVVPMVAAMATAMQWYNGEKQRPARSRIWALTLRCALVTLGLQIGLMLLFYVTGLLDDALHHQSPGASEVAIFAAALALAALVQVLMIRLGLGLGIKIAEKQARQLAERAARK</sequence>
<dbReference type="InterPro" id="IPR047730">
    <property type="entry name" value="ABZJ_00895-like"/>
</dbReference>
<feature type="transmembrane region" description="Helical" evidence="1">
    <location>
        <begin position="121"/>
        <end position="142"/>
    </location>
</feature>
<accession>A0ABV7R0G6</accession>
<organism evidence="2 3">
    <name type="scientific">Paracoccus mangrovi</name>
    <dbReference type="NCBI Taxonomy" id="1715645"/>
    <lineage>
        <taxon>Bacteria</taxon>
        <taxon>Pseudomonadati</taxon>
        <taxon>Pseudomonadota</taxon>
        <taxon>Alphaproteobacteria</taxon>
        <taxon>Rhodobacterales</taxon>
        <taxon>Paracoccaceae</taxon>
        <taxon>Paracoccus</taxon>
    </lineage>
</organism>
<feature type="transmembrane region" description="Helical" evidence="1">
    <location>
        <begin position="48"/>
        <end position="66"/>
    </location>
</feature>
<keyword evidence="1" id="KW-0812">Transmembrane</keyword>
<name>A0ABV7R0G6_9RHOB</name>
<feature type="transmembrane region" description="Helical" evidence="1">
    <location>
        <begin position="15"/>
        <end position="36"/>
    </location>
</feature>
<keyword evidence="1" id="KW-0472">Membrane</keyword>
<dbReference type="NCBIfam" id="NF038216">
    <property type="entry name" value="ABZJ_00895_fam"/>
    <property type="match status" value="1"/>
</dbReference>
<gene>
    <name evidence="2" type="ORF">ACFOMH_02630</name>
</gene>
<feature type="transmembrane region" description="Helical" evidence="1">
    <location>
        <begin position="78"/>
        <end position="101"/>
    </location>
</feature>
<proteinExistence type="predicted"/>
<dbReference type="EMBL" id="JBHRXJ010000002">
    <property type="protein sequence ID" value="MFC3527053.1"/>
    <property type="molecule type" value="Genomic_DNA"/>
</dbReference>
<protein>
    <submittedName>
        <fullName evidence="2">ABZJ_00895 family protein</fullName>
    </submittedName>
</protein>
<evidence type="ECO:0000313" key="3">
    <source>
        <dbReference type="Proteomes" id="UP001595721"/>
    </source>
</evidence>
<comment type="caution">
    <text evidence="2">The sequence shown here is derived from an EMBL/GenBank/DDBJ whole genome shotgun (WGS) entry which is preliminary data.</text>
</comment>
<reference evidence="3" key="1">
    <citation type="journal article" date="2019" name="Int. J. Syst. Evol. Microbiol.">
        <title>The Global Catalogue of Microorganisms (GCM) 10K type strain sequencing project: providing services to taxonomists for standard genome sequencing and annotation.</title>
        <authorList>
            <consortium name="The Broad Institute Genomics Platform"/>
            <consortium name="The Broad Institute Genome Sequencing Center for Infectious Disease"/>
            <person name="Wu L."/>
            <person name="Ma J."/>
        </authorList>
    </citation>
    <scope>NUCLEOTIDE SEQUENCE [LARGE SCALE GENOMIC DNA]</scope>
    <source>
        <strain evidence="3">KCTC 42899</strain>
    </source>
</reference>
<evidence type="ECO:0000256" key="1">
    <source>
        <dbReference type="SAM" id="Phobius"/>
    </source>
</evidence>
<evidence type="ECO:0000313" key="2">
    <source>
        <dbReference type="EMBL" id="MFC3527053.1"/>
    </source>
</evidence>